<comment type="subunit">
    <text evidence="1">Component of the NuA4 histone acetyltransferase complex.</text>
</comment>
<evidence type="ECO:0000256" key="1">
    <source>
        <dbReference type="ARBA" id="ARBA00011353"/>
    </source>
</evidence>
<dbReference type="EMBL" id="JAGTJS010000018">
    <property type="protein sequence ID" value="KAH7243955.1"/>
    <property type="molecule type" value="Genomic_DNA"/>
</dbReference>
<dbReference type="SMART" id="SM00298">
    <property type="entry name" value="CHROMO"/>
    <property type="match status" value="2"/>
</dbReference>
<evidence type="ECO:0000259" key="3">
    <source>
        <dbReference type="SMART" id="SM00298"/>
    </source>
</evidence>
<proteinExistence type="predicted"/>
<comment type="caution">
    <text evidence="4">The sequence shown here is derived from an EMBL/GenBank/DDBJ whole genome shotgun (WGS) entry which is preliminary data.</text>
</comment>
<evidence type="ECO:0000313" key="5">
    <source>
        <dbReference type="Proteomes" id="UP000736672"/>
    </source>
</evidence>
<dbReference type="InterPro" id="IPR000953">
    <property type="entry name" value="Chromo/chromo_shadow_dom"/>
</dbReference>
<name>A0A9P9GR41_FUSSL</name>
<keyword evidence="5" id="KW-1185">Reference proteome</keyword>
<feature type="compositionally biased region" description="Basic and acidic residues" evidence="2">
    <location>
        <begin position="145"/>
        <end position="155"/>
    </location>
</feature>
<feature type="domain" description="Chromo" evidence="3">
    <location>
        <begin position="196"/>
        <end position="249"/>
    </location>
</feature>
<gene>
    <name evidence="4" type="ORF">B0J15DRAFT_501401</name>
</gene>
<dbReference type="Pfam" id="PF00385">
    <property type="entry name" value="Chromo"/>
    <property type="match status" value="1"/>
</dbReference>
<organism evidence="4 5">
    <name type="scientific">Fusarium solani</name>
    <name type="common">Filamentous fungus</name>
    <dbReference type="NCBI Taxonomy" id="169388"/>
    <lineage>
        <taxon>Eukaryota</taxon>
        <taxon>Fungi</taxon>
        <taxon>Dikarya</taxon>
        <taxon>Ascomycota</taxon>
        <taxon>Pezizomycotina</taxon>
        <taxon>Sordariomycetes</taxon>
        <taxon>Hypocreomycetidae</taxon>
        <taxon>Hypocreales</taxon>
        <taxon>Nectriaceae</taxon>
        <taxon>Fusarium</taxon>
        <taxon>Fusarium solani species complex</taxon>
    </lineage>
</organism>
<dbReference type="AlphaFoldDB" id="A0A9P9GR41"/>
<dbReference type="SUPFAM" id="SSF54160">
    <property type="entry name" value="Chromo domain-like"/>
    <property type="match status" value="2"/>
</dbReference>
<evidence type="ECO:0000313" key="4">
    <source>
        <dbReference type="EMBL" id="KAH7243955.1"/>
    </source>
</evidence>
<feature type="compositionally biased region" description="Basic and acidic residues" evidence="2">
    <location>
        <begin position="122"/>
        <end position="136"/>
    </location>
</feature>
<dbReference type="Gene3D" id="2.40.50.40">
    <property type="match status" value="2"/>
</dbReference>
<dbReference type="InterPro" id="IPR023780">
    <property type="entry name" value="Chromo_domain"/>
</dbReference>
<evidence type="ECO:0000256" key="2">
    <source>
        <dbReference type="SAM" id="MobiDB-lite"/>
    </source>
</evidence>
<dbReference type="Proteomes" id="UP000736672">
    <property type="component" value="Unassembled WGS sequence"/>
</dbReference>
<accession>A0A9P9GR41</accession>
<dbReference type="OrthoDB" id="433924at2759"/>
<sequence>MARTRTKNVDTSLNTRATPRLRTVQSSYICRVKPNAQGALIRRQRSKPRSPSFLHFPSSPKRFYVEKEGILPTEDSPLQGFSYLDVPRSAISQTIRPIAPYAIMGDETVDSSGPGLHGADLTLRDHDDPPDLERQTKPTSLDKMGGGKDREDLEGKKHRKSAGRKNISNSEEPTDADNTAELAEPKEKRDDTEEPRYEVEAIVGYSIKNDTEVELKVKWAGDSEPTLVDECTFQEDCPLMLYSYWQDLGSREKATGIKNLFHVFSICDWRVKEKLEFEVHWVGYPPEQSTWELAWRVKDFAEEMHAKYLETRPAARKAWEKENQRSVGESAM</sequence>
<dbReference type="GO" id="GO:0006338">
    <property type="term" value="P:chromatin remodeling"/>
    <property type="evidence" value="ECO:0007669"/>
    <property type="project" value="UniProtKB-ARBA"/>
</dbReference>
<feature type="domain" description="Chromo" evidence="3">
    <location>
        <begin position="260"/>
        <end position="313"/>
    </location>
</feature>
<dbReference type="CDD" id="cd00024">
    <property type="entry name" value="CD_CSD"/>
    <property type="match status" value="2"/>
</dbReference>
<dbReference type="InterPro" id="IPR016197">
    <property type="entry name" value="Chromo-like_dom_sf"/>
</dbReference>
<feature type="region of interest" description="Disordered" evidence="2">
    <location>
        <begin position="109"/>
        <end position="197"/>
    </location>
</feature>
<reference evidence="4" key="1">
    <citation type="journal article" date="2021" name="Nat. Commun.">
        <title>Genetic determinants of endophytism in the Arabidopsis root mycobiome.</title>
        <authorList>
            <person name="Mesny F."/>
            <person name="Miyauchi S."/>
            <person name="Thiergart T."/>
            <person name="Pickel B."/>
            <person name="Atanasova L."/>
            <person name="Karlsson M."/>
            <person name="Huettel B."/>
            <person name="Barry K.W."/>
            <person name="Haridas S."/>
            <person name="Chen C."/>
            <person name="Bauer D."/>
            <person name="Andreopoulos W."/>
            <person name="Pangilinan J."/>
            <person name="LaButti K."/>
            <person name="Riley R."/>
            <person name="Lipzen A."/>
            <person name="Clum A."/>
            <person name="Drula E."/>
            <person name="Henrissat B."/>
            <person name="Kohler A."/>
            <person name="Grigoriev I.V."/>
            <person name="Martin F.M."/>
            <person name="Hacquard S."/>
        </authorList>
    </citation>
    <scope>NUCLEOTIDE SEQUENCE</scope>
    <source>
        <strain evidence="4">FSSC 5 MPI-SDFR-AT-0091</strain>
    </source>
</reference>
<protein>
    <recommendedName>
        <fullName evidence="3">Chromo domain-containing protein</fullName>
    </recommendedName>
</protein>
<feature type="compositionally biased region" description="Basic and acidic residues" evidence="2">
    <location>
        <begin position="183"/>
        <end position="197"/>
    </location>
</feature>